<evidence type="ECO:0000313" key="2">
    <source>
        <dbReference type="EMBL" id="KAL2631152.1"/>
    </source>
</evidence>
<evidence type="ECO:0000256" key="1">
    <source>
        <dbReference type="SAM" id="MobiDB-lite"/>
    </source>
</evidence>
<name>A0ABD1YN62_9MARC</name>
<feature type="compositionally biased region" description="Basic and acidic residues" evidence="1">
    <location>
        <begin position="73"/>
        <end position="90"/>
    </location>
</feature>
<dbReference type="AlphaFoldDB" id="A0ABD1YN62"/>
<keyword evidence="3" id="KW-1185">Reference proteome</keyword>
<dbReference type="Proteomes" id="UP001605036">
    <property type="component" value="Unassembled WGS sequence"/>
</dbReference>
<comment type="caution">
    <text evidence="2">The sequence shown here is derived from an EMBL/GenBank/DDBJ whole genome shotgun (WGS) entry which is preliminary data.</text>
</comment>
<proteinExistence type="predicted"/>
<gene>
    <name evidence="2" type="ORF">R1flu_015838</name>
</gene>
<evidence type="ECO:0008006" key="4">
    <source>
        <dbReference type="Google" id="ProtNLM"/>
    </source>
</evidence>
<dbReference type="EMBL" id="JBHFFA010000004">
    <property type="protein sequence ID" value="KAL2631152.1"/>
    <property type="molecule type" value="Genomic_DNA"/>
</dbReference>
<accession>A0ABD1YN62</accession>
<evidence type="ECO:0000313" key="3">
    <source>
        <dbReference type="Proteomes" id="UP001605036"/>
    </source>
</evidence>
<feature type="region of interest" description="Disordered" evidence="1">
    <location>
        <begin position="68"/>
        <end position="109"/>
    </location>
</feature>
<sequence>MAMRIMARRFIVQLESNSLRSSSLCMMHQSRLPSDKGILSEEEKAAENNYIRKREEELQIQKSQIFDITRQIPQDDTRIPSTKGHADERNPPQVTPSTSTKGEPKPSPSVGTLGLSFSIAAGLVLGHLLDSSLSKVQVSIALQLYMAYRVARYVYNYWLRRRYPQKKENSKEH</sequence>
<organism evidence="2 3">
    <name type="scientific">Riccia fluitans</name>
    <dbReference type="NCBI Taxonomy" id="41844"/>
    <lineage>
        <taxon>Eukaryota</taxon>
        <taxon>Viridiplantae</taxon>
        <taxon>Streptophyta</taxon>
        <taxon>Embryophyta</taxon>
        <taxon>Marchantiophyta</taxon>
        <taxon>Marchantiopsida</taxon>
        <taxon>Marchantiidae</taxon>
        <taxon>Marchantiales</taxon>
        <taxon>Ricciaceae</taxon>
        <taxon>Riccia</taxon>
    </lineage>
</organism>
<protein>
    <recommendedName>
        <fullName evidence="4">ATP synthase protein MI25</fullName>
    </recommendedName>
</protein>
<reference evidence="2 3" key="1">
    <citation type="submission" date="2024-09" db="EMBL/GenBank/DDBJ databases">
        <title>Chromosome-scale assembly of Riccia fluitans.</title>
        <authorList>
            <person name="Paukszto L."/>
            <person name="Sawicki J."/>
            <person name="Karawczyk K."/>
            <person name="Piernik-Szablinska J."/>
            <person name="Szczecinska M."/>
            <person name="Mazdziarz M."/>
        </authorList>
    </citation>
    <scope>NUCLEOTIDE SEQUENCE [LARGE SCALE GENOMIC DNA]</scope>
    <source>
        <strain evidence="2">Rf_01</strain>
        <tissue evidence="2">Aerial parts of the thallus</tissue>
    </source>
</reference>